<dbReference type="Proteomes" id="UP001222325">
    <property type="component" value="Unassembled WGS sequence"/>
</dbReference>
<feature type="compositionally biased region" description="Gly residues" evidence="2">
    <location>
        <begin position="148"/>
        <end position="161"/>
    </location>
</feature>
<gene>
    <name evidence="3" type="ORF">B0H15DRAFT_811472</name>
</gene>
<feature type="compositionally biased region" description="Polar residues" evidence="2">
    <location>
        <begin position="57"/>
        <end position="77"/>
    </location>
</feature>
<evidence type="ECO:0000313" key="4">
    <source>
        <dbReference type="Proteomes" id="UP001222325"/>
    </source>
</evidence>
<keyword evidence="1" id="KW-0175">Coiled coil</keyword>
<feature type="compositionally biased region" description="Low complexity" evidence="2">
    <location>
        <begin position="112"/>
        <end position="123"/>
    </location>
</feature>
<evidence type="ECO:0000313" key="3">
    <source>
        <dbReference type="EMBL" id="KAJ7103217.1"/>
    </source>
</evidence>
<feature type="region of interest" description="Disordered" evidence="2">
    <location>
        <begin position="1"/>
        <end position="180"/>
    </location>
</feature>
<dbReference type="EMBL" id="JARJCN010000002">
    <property type="protein sequence ID" value="KAJ7103217.1"/>
    <property type="molecule type" value="Genomic_DNA"/>
</dbReference>
<evidence type="ECO:0000256" key="1">
    <source>
        <dbReference type="SAM" id="Coils"/>
    </source>
</evidence>
<keyword evidence="4" id="KW-1185">Reference proteome</keyword>
<reference evidence="3" key="1">
    <citation type="submission" date="2023-03" db="EMBL/GenBank/DDBJ databases">
        <title>Massive genome expansion in bonnet fungi (Mycena s.s.) driven by repeated elements and novel gene families across ecological guilds.</title>
        <authorList>
            <consortium name="Lawrence Berkeley National Laboratory"/>
            <person name="Harder C.B."/>
            <person name="Miyauchi S."/>
            <person name="Viragh M."/>
            <person name="Kuo A."/>
            <person name="Thoen E."/>
            <person name="Andreopoulos B."/>
            <person name="Lu D."/>
            <person name="Skrede I."/>
            <person name="Drula E."/>
            <person name="Henrissat B."/>
            <person name="Morin E."/>
            <person name="Kohler A."/>
            <person name="Barry K."/>
            <person name="LaButti K."/>
            <person name="Morin E."/>
            <person name="Salamov A."/>
            <person name="Lipzen A."/>
            <person name="Mereny Z."/>
            <person name="Hegedus B."/>
            <person name="Baldrian P."/>
            <person name="Stursova M."/>
            <person name="Weitz H."/>
            <person name="Taylor A."/>
            <person name="Grigoriev I.V."/>
            <person name="Nagy L.G."/>
            <person name="Martin F."/>
            <person name="Kauserud H."/>
        </authorList>
    </citation>
    <scope>NUCLEOTIDE SEQUENCE</scope>
    <source>
        <strain evidence="3">CBHHK173m</strain>
    </source>
</reference>
<feature type="coiled-coil region" evidence="1">
    <location>
        <begin position="480"/>
        <end position="510"/>
    </location>
</feature>
<feature type="compositionally biased region" description="Basic residues" evidence="2">
    <location>
        <begin position="1"/>
        <end position="11"/>
    </location>
</feature>
<protein>
    <submittedName>
        <fullName evidence="3">Uncharacterized protein</fullName>
    </submittedName>
</protein>
<comment type="caution">
    <text evidence="3">The sequence shown here is derived from an EMBL/GenBank/DDBJ whole genome shotgun (WGS) entry which is preliminary data.</text>
</comment>
<feature type="compositionally biased region" description="Low complexity" evidence="2">
    <location>
        <begin position="88"/>
        <end position="105"/>
    </location>
</feature>
<organism evidence="3 4">
    <name type="scientific">Mycena belliarum</name>
    <dbReference type="NCBI Taxonomy" id="1033014"/>
    <lineage>
        <taxon>Eukaryota</taxon>
        <taxon>Fungi</taxon>
        <taxon>Dikarya</taxon>
        <taxon>Basidiomycota</taxon>
        <taxon>Agaricomycotina</taxon>
        <taxon>Agaricomycetes</taxon>
        <taxon>Agaricomycetidae</taxon>
        <taxon>Agaricales</taxon>
        <taxon>Marasmiineae</taxon>
        <taxon>Mycenaceae</taxon>
        <taxon>Mycena</taxon>
    </lineage>
</organism>
<proteinExistence type="predicted"/>
<name>A0AAD6XZ87_9AGAR</name>
<evidence type="ECO:0000256" key="2">
    <source>
        <dbReference type="SAM" id="MobiDB-lite"/>
    </source>
</evidence>
<dbReference type="AlphaFoldDB" id="A0AAD6XZ87"/>
<sequence>MAGRGRGRGRGRGSSPVSSRDNGYARRISSEWDEDRWKPRSSTSRIGDDFSAGPVSPSESKGPESSRSNVMSQRGSESNSGATGGQGNATATGSGSGHTTAASTGWRGSGTGLEDTGNTETTTAGGGWGTASTDDWGAASPGRWGAANTGGWGTTSTGGWGESSSTSVSKDMPPPARPKALQVDTDDRMLVDGPAPPQSASSYRAASLAPSEPTVCATPQSAFPPFAIPSSTSIQNMTRSEIHSGIIKNSVRATRIRLELHELKRQLANWRLTQLSPQFHRVSFAAGQRLNTIGHDLVSRIHGVEARLKQAEEELLRFPDLPSSAPRLSDVDKEMMGYTEELKAWLQSFMALAVPETKPPITSSPDDAFAMDLDPTSQPRGLFAQVEESIDMLEERLDEMYEQIQEPDVNISSQKITERVDAMILAAGRKVNADQSTVRGEATETDAQLVAADELHRKLQFQAEQVALLVEKNIQGRKQIAALEAQREQRRRLKQAIQSQLEQSETFRQERRKQWAVMTEQITHLARPQPELAPVLDDAVLLRVRAAVEAMVQMEIVPALGTLKVQFAEAIERRMNSLQQSLQPAVDQTNDMCKRAEFIQV</sequence>
<accession>A0AAD6XZ87</accession>